<dbReference type="GO" id="GO:0090589">
    <property type="term" value="F:protein-phosphocysteine-trehalose phosphotransferase system transporter activity"/>
    <property type="evidence" value="ECO:0007669"/>
    <property type="project" value="TreeGrafter"/>
</dbReference>
<evidence type="ECO:0000259" key="13">
    <source>
        <dbReference type="PROSITE" id="PS51098"/>
    </source>
</evidence>
<dbReference type="Proteomes" id="UP000198897">
    <property type="component" value="Unassembled WGS sequence"/>
</dbReference>
<dbReference type="PROSITE" id="PS01035">
    <property type="entry name" value="PTS_EIIB_TYPE_1_CYS"/>
    <property type="match status" value="1"/>
</dbReference>
<gene>
    <name evidence="15" type="ORF">SAMN05216353_12032</name>
</gene>
<keyword evidence="9 12" id="KW-1133">Transmembrane helix</keyword>
<dbReference type="RefSeq" id="WP_089752225.1">
    <property type="nucleotide sequence ID" value="NZ_FOOG01000020.1"/>
</dbReference>
<dbReference type="EMBL" id="FOOG01000020">
    <property type="protein sequence ID" value="SFG04396.1"/>
    <property type="molecule type" value="Genomic_DNA"/>
</dbReference>
<dbReference type="InterPro" id="IPR013013">
    <property type="entry name" value="PTS_EIIC_1"/>
</dbReference>
<dbReference type="SUPFAM" id="SSF55604">
    <property type="entry name" value="Glucose permease domain IIB"/>
    <property type="match status" value="1"/>
</dbReference>
<dbReference type="GO" id="GO:0016301">
    <property type="term" value="F:kinase activity"/>
    <property type="evidence" value="ECO:0007669"/>
    <property type="project" value="UniProtKB-KW"/>
</dbReference>
<feature type="transmembrane region" description="Helical" evidence="12">
    <location>
        <begin position="366"/>
        <end position="386"/>
    </location>
</feature>
<feature type="domain" description="PTS EIIC type-1" evidence="14">
    <location>
        <begin position="120"/>
        <end position="468"/>
    </location>
</feature>
<feature type="transmembrane region" description="Helical" evidence="12">
    <location>
        <begin position="436"/>
        <end position="458"/>
    </location>
</feature>
<dbReference type="GO" id="GO:0015771">
    <property type="term" value="P:trehalose transport"/>
    <property type="evidence" value="ECO:0007669"/>
    <property type="project" value="TreeGrafter"/>
</dbReference>
<keyword evidence="8" id="KW-0418">Kinase</keyword>
<feature type="transmembrane region" description="Helical" evidence="12">
    <location>
        <begin position="112"/>
        <end position="133"/>
    </location>
</feature>
<evidence type="ECO:0000256" key="7">
    <source>
        <dbReference type="ARBA" id="ARBA00022692"/>
    </source>
</evidence>
<dbReference type="InterPro" id="IPR018113">
    <property type="entry name" value="PTrfase_EIIB_Cys"/>
</dbReference>
<dbReference type="InterPro" id="IPR010973">
    <property type="entry name" value="PTS_IIBC_sucr"/>
</dbReference>
<dbReference type="OrthoDB" id="9769191at2"/>
<evidence type="ECO:0000256" key="8">
    <source>
        <dbReference type="ARBA" id="ARBA00022777"/>
    </source>
</evidence>
<dbReference type="Pfam" id="PF02378">
    <property type="entry name" value="PTS_EIIC"/>
    <property type="match status" value="1"/>
</dbReference>
<dbReference type="InterPro" id="IPR001996">
    <property type="entry name" value="PTS_IIB_1"/>
</dbReference>
<dbReference type="PANTHER" id="PTHR30175:SF7">
    <property type="entry name" value="NEGATIVE REGULATOR OF SACY ACTIVITY"/>
    <property type="match status" value="1"/>
</dbReference>
<dbReference type="InterPro" id="IPR036878">
    <property type="entry name" value="Glu_permease_IIB"/>
</dbReference>
<feature type="transmembrane region" description="Helical" evidence="12">
    <location>
        <begin position="215"/>
        <end position="239"/>
    </location>
</feature>
<keyword evidence="5" id="KW-0808">Transferase</keyword>
<feature type="transmembrane region" description="Helical" evidence="12">
    <location>
        <begin position="301"/>
        <end position="323"/>
    </location>
</feature>
<evidence type="ECO:0000256" key="4">
    <source>
        <dbReference type="ARBA" id="ARBA00022597"/>
    </source>
</evidence>
<dbReference type="PANTHER" id="PTHR30175">
    <property type="entry name" value="PHOSPHOTRANSFERASE SYSTEM TRANSPORT PROTEIN"/>
    <property type="match status" value="1"/>
</dbReference>
<name>A0A1I2NSJ1_9BACI</name>
<dbReference type="AlphaFoldDB" id="A0A1I2NSJ1"/>
<keyword evidence="6" id="KW-0598">Phosphotransferase system</keyword>
<dbReference type="NCBIfam" id="TIGR00826">
    <property type="entry name" value="EIIB_glc"/>
    <property type="match status" value="1"/>
</dbReference>
<feature type="transmembrane region" description="Helical" evidence="12">
    <location>
        <begin position="260"/>
        <end position="281"/>
    </location>
</feature>
<feature type="transmembrane region" description="Helical" evidence="12">
    <location>
        <begin position="398"/>
        <end position="430"/>
    </location>
</feature>
<feature type="active site" description="Phosphocysteine intermediate; for EIIB activity" evidence="11">
    <location>
        <position position="27"/>
    </location>
</feature>
<dbReference type="CDD" id="cd00212">
    <property type="entry name" value="PTS_IIB_glc"/>
    <property type="match status" value="1"/>
</dbReference>
<dbReference type="NCBIfam" id="TIGR01996">
    <property type="entry name" value="PTS-II-BC-sucr"/>
    <property type="match status" value="1"/>
</dbReference>
<reference evidence="16" key="1">
    <citation type="submission" date="2016-10" db="EMBL/GenBank/DDBJ databases">
        <authorList>
            <person name="Varghese N."/>
            <person name="Submissions S."/>
        </authorList>
    </citation>
    <scope>NUCLEOTIDE SEQUENCE [LARGE SCALE GENOMIC DNA]</scope>
    <source>
        <strain evidence="16">FP5</strain>
    </source>
</reference>
<keyword evidence="10 12" id="KW-0472">Membrane</keyword>
<accession>A0A1I2NSJ1</accession>
<dbReference type="GO" id="GO:0005886">
    <property type="term" value="C:plasma membrane"/>
    <property type="evidence" value="ECO:0007669"/>
    <property type="project" value="UniProtKB-SubCell"/>
</dbReference>
<dbReference type="Gene3D" id="3.30.1360.60">
    <property type="entry name" value="Glucose permease domain IIB"/>
    <property type="match status" value="1"/>
</dbReference>
<dbReference type="PROSITE" id="PS51103">
    <property type="entry name" value="PTS_EIIC_TYPE_1"/>
    <property type="match status" value="1"/>
</dbReference>
<dbReference type="Pfam" id="PF00367">
    <property type="entry name" value="PTS_EIIB"/>
    <property type="match status" value="1"/>
</dbReference>
<evidence type="ECO:0000313" key="15">
    <source>
        <dbReference type="EMBL" id="SFG04396.1"/>
    </source>
</evidence>
<dbReference type="GO" id="GO:0009401">
    <property type="term" value="P:phosphoenolpyruvate-dependent sugar phosphotransferase system"/>
    <property type="evidence" value="ECO:0007669"/>
    <property type="project" value="UniProtKB-KW"/>
</dbReference>
<protein>
    <submittedName>
        <fullName evidence="15">PTS system, sucrose-specific IIC component</fullName>
    </submittedName>
</protein>
<evidence type="ECO:0000256" key="5">
    <source>
        <dbReference type="ARBA" id="ARBA00022679"/>
    </source>
</evidence>
<evidence type="ECO:0000313" key="16">
    <source>
        <dbReference type="Proteomes" id="UP000198897"/>
    </source>
</evidence>
<keyword evidence="2" id="KW-0813">Transport</keyword>
<keyword evidence="4" id="KW-0762">Sugar transport</keyword>
<evidence type="ECO:0000256" key="9">
    <source>
        <dbReference type="ARBA" id="ARBA00022989"/>
    </source>
</evidence>
<evidence type="ECO:0000256" key="11">
    <source>
        <dbReference type="PROSITE-ProRule" id="PRU00421"/>
    </source>
</evidence>
<sequence length="468" mass="49964">MAENSQIAKDVIEAAGGEGNIASVAHCATRLRIMLHDKEKADISAIEEIDKVKGAFYNSGQLQVIFGTGTVNRIYEEVTKLNVEGTTKSEMKEETKKQGNWLQRWIRTFGDVFVPIIPVLVATGLFMGLRGLVTQPQILGLFGLAPEDISENFILFTQILTDTAFIFLPALVAWSTFKVFGGSPLLGIVIGLMLVSPALPNAWDIGGGEVEPIMFFGFIPVVGYQASVLPAFITGILGAKLEKALRKKIPESLDLILTPFLVLLIMITAALFIIGPIFHVVENGIFSATRVVLDLPLGLSGLIIGGLHQVIVITGVHHIFNLLEIQLLERLGENPFNPLISAGIAAQGAAALAVGLKSKQKKMKALALPSALSAFLGITEPAIFGVNLRYMKPFVMGLIGGAAGGFFASLMGLAGTGMAITVIPGMLLYLDGLIPFANYIIANGIAIGVAFGLTWAFGYEDGMLDKNK</sequence>
<feature type="transmembrane region" description="Helical" evidence="12">
    <location>
        <begin position="185"/>
        <end position="203"/>
    </location>
</feature>
<dbReference type="PROSITE" id="PS51098">
    <property type="entry name" value="PTS_EIIB_TYPE_1"/>
    <property type="match status" value="1"/>
</dbReference>
<keyword evidence="3" id="KW-1003">Cell membrane</keyword>
<evidence type="ECO:0000256" key="3">
    <source>
        <dbReference type="ARBA" id="ARBA00022475"/>
    </source>
</evidence>
<dbReference type="GO" id="GO:0008982">
    <property type="term" value="F:protein-N(PI)-phosphohistidine-sugar phosphotransferase activity"/>
    <property type="evidence" value="ECO:0007669"/>
    <property type="project" value="InterPro"/>
</dbReference>
<dbReference type="FunFam" id="3.30.1360.60:FF:000001">
    <property type="entry name" value="PTS system glucose-specific IIBC component PtsG"/>
    <property type="match status" value="1"/>
</dbReference>
<feature type="transmembrane region" description="Helical" evidence="12">
    <location>
        <begin position="335"/>
        <end position="354"/>
    </location>
</feature>
<feature type="domain" description="PTS EIIB type-1" evidence="13">
    <location>
        <begin position="5"/>
        <end position="88"/>
    </location>
</feature>
<dbReference type="InterPro" id="IPR003352">
    <property type="entry name" value="PTS_EIIC"/>
</dbReference>
<evidence type="ECO:0000256" key="2">
    <source>
        <dbReference type="ARBA" id="ARBA00022448"/>
    </source>
</evidence>
<evidence type="ECO:0000259" key="14">
    <source>
        <dbReference type="PROSITE" id="PS51103"/>
    </source>
</evidence>
<feature type="transmembrane region" description="Helical" evidence="12">
    <location>
        <begin position="153"/>
        <end position="173"/>
    </location>
</feature>
<keyword evidence="16" id="KW-1185">Reference proteome</keyword>
<evidence type="ECO:0000256" key="10">
    <source>
        <dbReference type="ARBA" id="ARBA00023136"/>
    </source>
</evidence>
<organism evidence="15 16">
    <name type="scientific">Halobacillus alkaliphilus</name>
    <dbReference type="NCBI Taxonomy" id="396056"/>
    <lineage>
        <taxon>Bacteria</taxon>
        <taxon>Bacillati</taxon>
        <taxon>Bacillota</taxon>
        <taxon>Bacilli</taxon>
        <taxon>Bacillales</taxon>
        <taxon>Bacillaceae</taxon>
        <taxon>Halobacillus</taxon>
    </lineage>
</organism>
<proteinExistence type="predicted"/>
<keyword evidence="7 12" id="KW-0812">Transmembrane</keyword>
<dbReference type="InterPro" id="IPR050558">
    <property type="entry name" value="PTS_Sugar-Specific_Components"/>
</dbReference>
<comment type="subcellular location">
    <subcellularLocation>
        <location evidence="1">Cell membrane</location>
        <topology evidence="1">Multi-pass membrane protein</topology>
    </subcellularLocation>
</comment>
<evidence type="ECO:0000256" key="12">
    <source>
        <dbReference type="SAM" id="Phobius"/>
    </source>
</evidence>
<evidence type="ECO:0000256" key="1">
    <source>
        <dbReference type="ARBA" id="ARBA00004651"/>
    </source>
</evidence>
<evidence type="ECO:0000256" key="6">
    <source>
        <dbReference type="ARBA" id="ARBA00022683"/>
    </source>
</evidence>